<sequence>MLYFLRKLRRKDMRNSKYVKYAIGEIFLVVTGILIALAINNWNQRRLSRIEEKKLLENISVDFKEAVRTLGSLNKRRDESILNFQMLIEALSMGNTSDTKHLDSLLGKSIFTPTYNGKNSSLSIIINSGKINLLKNESLKSMLLKWPQQVEDMTEGELDAKKLTYNTWVPLISSYTSTNDWFVNGEFSNVLPFRKRKTSVKKNYKGLFEDDQFENIISLLELLYISGKLETEGLINQAEKIIGAIANEYPNLNTTDPSTS</sequence>
<evidence type="ECO:0000256" key="1">
    <source>
        <dbReference type="SAM" id="Phobius"/>
    </source>
</evidence>
<keyword evidence="3" id="KW-1185">Reference proteome</keyword>
<protein>
    <submittedName>
        <fullName evidence="2">Uncharacterized protein</fullName>
    </submittedName>
</protein>
<accession>A0A1E5SYK7</accession>
<reference evidence="2 3" key="1">
    <citation type="submission" date="2016-08" db="EMBL/GenBank/DDBJ databases">
        <title>Draft genome of Fabibacter sp. strain SK-8.</title>
        <authorList>
            <person name="Wong S.-K."/>
            <person name="Hamasaki K."/>
            <person name="Yoshizawa S."/>
        </authorList>
    </citation>
    <scope>NUCLEOTIDE SEQUENCE [LARGE SCALE GENOMIC DNA]</scope>
    <source>
        <strain evidence="2 3">SK-8</strain>
    </source>
</reference>
<evidence type="ECO:0000313" key="2">
    <source>
        <dbReference type="EMBL" id="OEK04214.1"/>
    </source>
</evidence>
<keyword evidence="1" id="KW-0472">Membrane</keyword>
<dbReference type="InterPro" id="IPR045749">
    <property type="entry name" value="DUF6090"/>
</dbReference>
<keyword evidence="1" id="KW-0812">Transmembrane</keyword>
<keyword evidence="1" id="KW-1133">Transmembrane helix</keyword>
<comment type="caution">
    <text evidence="2">The sequence shown here is derived from an EMBL/GenBank/DDBJ whole genome shotgun (WGS) entry which is preliminary data.</text>
</comment>
<proteinExistence type="predicted"/>
<dbReference type="OrthoDB" id="820591at2"/>
<dbReference type="RefSeq" id="WP_069835719.1">
    <property type="nucleotide sequence ID" value="NZ_MDGQ01000005.1"/>
</dbReference>
<dbReference type="Proteomes" id="UP000095552">
    <property type="component" value="Unassembled WGS sequence"/>
</dbReference>
<name>A0A1E5SYK7_9BACT</name>
<organism evidence="2 3">
    <name type="scientific">Roseivirga misakiensis</name>
    <dbReference type="NCBI Taxonomy" id="1563681"/>
    <lineage>
        <taxon>Bacteria</taxon>
        <taxon>Pseudomonadati</taxon>
        <taxon>Bacteroidota</taxon>
        <taxon>Cytophagia</taxon>
        <taxon>Cytophagales</taxon>
        <taxon>Roseivirgaceae</taxon>
        <taxon>Roseivirga</taxon>
    </lineage>
</organism>
<gene>
    <name evidence="2" type="ORF">BFP71_12075</name>
</gene>
<dbReference type="EMBL" id="MDGQ01000005">
    <property type="protein sequence ID" value="OEK04214.1"/>
    <property type="molecule type" value="Genomic_DNA"/>
</dbReference>
<dbReference type="Pfam" id="PF19578">
    <property type="entry name" value="DUF6090"/>
    <property type="match status" value="1"/>
</dbReference>
<dbReference type="AlphaFoldDB" id="A0A1E5SYK7"/>
<dbReference type="STRING" id="1563681.BFP71_12075"/>
<feature type="transmembrane region" description="Helical" evidence="1">
    <location>
        <begin position="21"/>
        <end position="39"/>
    </location>
</feature>
<evidence type="ECO:0000313" key="3">
    <source>
        <dbReference type="Proteomes" id="UP000095552"/>
    </source>
</evidence>